<dbReference type="AlphaFoldDB" id="A0A250WZ73"/>
<dbReference type="PANTHER" id="PTHR23354:SF62">
    <property type="entry name" value="MUSTARD, ISOFORM V"/>
    <property type="match status" value="1"/>
</dbReference>
<dbReference type="PROSITE" id="PS51886">
    <property type="entry name" value="TLDC"/>
    <property type="match status" value="1"/>
</dbReference>
<evidence type="ECO:0000313" key="7">
    <source>
        <dbReference type="Proteomes" id="UP000232323"/>
    </source>
</evidence>
<dbReference type="Pfam" id="PF20392">
    <property type="entry name" value="DUF6687"/>
    <property type="match status" value="1"/>
</dbReference>
<comment type="subcellular location">
    <subcellularLocation>
        <location evidence="1">Mitochondrion</location>
    </subcellularLocation>
</comment>
<gene>
    <name evidence="6" type="ORF">CEUSTIGMA_g3528.t1</name>
</gene>
<evidence type="ECO:0000256" key="2">
    <source>
        <dbReference type="ARBA" id="ARBA00009540"/>
    </source>
</evidence>
<evidence type="ECO:0000259" key="5">
    <source>
        <dbReference type="PROSITE" id="PS51886"/>
    </source>
</evidence>
<name>A0A250WZ73_9CHLO</name>
<keyword evidence="7" id="KW-1185">Reference proteome</keyword>
<protein>
    <recommendedName>
        <fullName evidence="4">Oxidation resistance protein 1</fullName>
    </recommendedName>
</protein>
<dbReference type="InterPro" id="IPR046509">
    <property type="entry name" value="DUF6687"/>
</dbReference>
<dbReference type="Pfam" id="PF07534">
    <property type="entry name" value="TLD"/>
    <property type="match status" value="1"/>
</dbReference>
<evidence type="ECO:0000313" key="6">
    <source>
        <dbReference type="EMBL" id="GAX76085.1"/>
    </source>
</evidence>
<proteinExistence type="inferred from homology"/>
<feature type="domain" description="TLDc" evidence="5">
    <location>
        <begin position="438"/>
        <end position="604"/>
    </location>
</feature>
<dbReference type="Proteomes" id="UP000232323">
    <property type="component" value="Unassembled WGS sequence"/>
</dbReference>
<comment type="caution">
    <text evidence="6">The sequence shown here is derived from an EMBL/GenBank/DDBJ whole genome shotgun (WGS) entry which is preliminary data.</text>
</comment>
<keyword evidence="3" id="KW-0496">Mitochondrion</keyword>
<evidence type="ECO:0000256" key="1">
    <source>
        <dbReference type="ARBA" id="ARBA00004173"/>
    </source>
</evidence>
<organism evidence="6 7">
    <name type="scientific">Chlamydomonas eustigma</name>
    <dbReference type="NCBI Taxonomy" id="1157962"/>
    <lineage>
        <taxon>Eukaryota</taxon>
        <taxon>Viridiplantae</taxon>
        <taxon>Chlorophyta</taxon>
        <taxon>core chlorophytes</taxon>
        <taxon>Chlorophyceae</taxon>
        <taxon>CS clade</taxon>
        <taxon>Chlamydomonadales</taxon>
        <taxon>Chlamydomonadaceae</taxon>
        <taxon>Chlamydomonas</taxon>
    </lineage>
</organism>
<evidence type="ECO:0000256" key="4">
    <source>
        <dbReference type="ARBA" id="ARBA00040604"/>
    </source>
</evidence>
<accession>A0A250WZ73</accession>
<dbReference type="GO" id="GO:0005739">
    <property type="term" value="C:mitochondrion"/>
    <property type="evidence" value="ECO:0007669"/>
    <property type="project" value="UniProtKB-SubCell"/>
</dbReference>
<dbReference type="InterPro" id="IPR006571">
    <property type="entry name" value="TLDc_dom"/>
</dbReference>
<sequence>MNYLQRKRRKVLISFVPYETANITPSEVVVVDCTHPKAPTLTHHKGHNNPHGLQASDTSTGIVLNAISSRSLLGGEGYALCRLNKVTTDHFDIDSFLSCWCYINRELAQANEGVLRHMSRIGDFREAFLSPELVTSFGSEDGLTNVRDAFTALKLCCWINTTEKRLFSAPYETKDCKEKMEYFLPIFGTILQDPESVWDMWQEEYKQVVAGFDQLHGPGCRVSIYKNVGLAVLSCHEPLHYYSLFSHTAGCDYVLTMYDRNRYELECKYTQFVQVHSRPVMPRLELTALATVLNNIEGGQTQGSFWVAPRLTDTGPVLRLESDGQQLHKAQRYGHPTGRPFVESVIPPELMEAVVLSFLEFGMQNLRPRRGGFSWDELHTVSQEVPWSTWVHVVLDQYERGELLGSRRRRSMERRISDHAERLERSADMPSMSDQSHILSDEQVKLLAGSSLPGHLALGSWQLTYCTHRDGYSLHTLYRKASGKAHTLLIVQDTNGHVFGAYASEPWRIHTRFYGTGETCVFQLHPRQLLWRWSGFQEGGHQKDDYFQFSTHEGLGVGGSGHFAVWLDNDLFEGSSNECKTFSSVCLASNAEFHVASLELWHIH</sequence>
<evidence type="ECO:0000256" key="3">
    <source>
        <dbReference type="ARBA" id="ARBA00023128"/>
    </source>
</evidence>
<comment type="similarity">
    <text evidence="2">Belongs to the OXR1 family.</text>
</comment>
<dbReference type="SMART" id="SM00584">
    <property type="entry name" value="TLDc"/>
    <property type="match status" value="1"/>
</dbReference>
<reference evidence="6 7" key="1">
    <citation type="submission" date="2017-08" db="EMBL/GenBank/DDBJ databases">
        <title>Acidophilic green algal genome provides insights into adaptation to an acidic environment.</title>
        <authorList>
            <person name="Hirooka S."/>
            <person name="Hirose Y."/>
            <person name="Kanesaki Y."/>
            <person name="Higuchi S."/>
            <person name="Fujiwara T."/>
            <person name="Onuma R."/>
            <person name="Era A."/>
            <person name="Ohbayashi R."/>
            <person name="Uzuka A."/>
            <person name="Nozaki H."/>
            <person name="Yoshikawa H."/>
            <person name="Miyagishima S.Y."/>
        </authorList>
    </citation>
    <scope>NUCLEOTIDE SEQUENCE [LARGE SCALE GENOMIC DNA]</scope>
    <source>
        <strain evidence="6 7">NIES-2499</strain>
    </source>
</reference>
<dbReference type="EMBL" id="BEGY01000015">
    <property type="protein sequence ID" value="GAX76085.1"/>
    <property type="molecule type" value="Genomic_DNA"/>
</dbReference>
<dbReference type="OrthoDB" id="26679at2759"/>
<dbReference type="PANTHER" id="PTHR23354">
    <property type="entry name" value="NUCLEOLAR PROTEIN 7/ESTROGEN RECEPTOR COACTIVATOR-RELATED"/>
    <property type="match status" value="1"/>
</dbReference>